<dbReference type="RefSeq" id="WP_146852690.1">
    <property type="nucleotide sequence ID" value="NZ_BAAAHR010000003.1"/>
</dbReference>
<dbReference type="Proteomes" id="UP000321154">
    <property type="component" value="Unassembled WGS sequence"/>
</dbReference>
<gene>
    <name evidence="3" type="ORF">FB463_002051</name>
    <name evidence="2" type="ORF">FFA01_05350</name>
</gene>
<accession>A0A7W3JJ35</accession>
<feature type="transmembrane region" description="Helical" evidence="1">
    <location>
        <begin position="31"/>
        <end position="50"/>
    </location>
</feature>
<dbReference type="EMBL" id="JACGWW010000002">
    <property type="protein sequence ID" value="MBA8813802.1"/>
    <property type="molecule type" value="Genomic_DNA"/>
</dbReference>
<evidence type="ECO:0000313" key="4">
    <source>
        <dbReference type="Proteomes" id="UP000321154"/>
    </source>
</evidence>
<proteinExistence type="predicted"/>
<keyword evidence="1" id="KW-0812">Transmembrane</keyword>
<sequence length="87" mass="9540">MTREDGLPAATPLDAHAYVEKVTSAPPWWRIVVNVALVFGVGGLFWSAVLYAELPLWAAVIGYAVVAAGVELVIWSVTRRHARRTRP</sequence>
<evidence type="ECO:0000256" key="1">
    <source>
        <dbReference type="SAM" id="Phobius"/>
    </source>
</evidence>
<organism evidence="3 5">
    <name type="scientific">Frigoribacterium faeni</name>
    <dbReference type="NCBI Taxonomy" id="145483"/>
    <lineage>
        <taxon>Bacteria</taxon>
        <taxon>Bacillati</taxon>
        <taxon>Actinomycetota</taxon>
        <taxon>Actinomycetes</taxon>
        <taxon>Micrococcales</taxon>
        <taxon>Microbacteriaceae</taxon>
        <taxon>Frigoribacterium</taxon>
    </lineage>
</organism>
<name>A0A7W3JJ35_9MICO</name>
<reference evidence="3 5" key="2">
    <citation type="submission" date="2020-07" db="EMBL/GenBank/DDBJ databases">
        <title>Sequencing the genomes of 1000 actinobacteria strains.</title>
        <authorList>
            <person name="Klenk H.-P."/>
        </authorList>
    </citation>
    <scope>NUCLEOTIDE SEQUENCE [LARGE SCALE GENOMIC DNA]</scope>
    <source>
        <strain evidence="3 5">DSM 10309</strain>
    </source>
</reference>
<dbReference type="AlphaFoldDB" id="A0A7W3JJ35"/>
<keyword evidence="4" id="KW-1185">Reference proteome</keyword>
<keyword evidence="1" id="KW-1133">Transmembrane helix</keyword>
<evidence type="ECO:0000313" key="3">
    <source>
        <dbReference type="EMBL" id="MBA8813802.1"/>
    </source>
</evidence>
<feature type="transmembrane region" description="Helical" evidence="1">
    <location>
        <begin position="56"/>
        <end position="77"/>
    </location>
</feature>
<dbReference type="EMBL" id="BJUV01000003">
    <property type="protein sequence ID" value="GEK82226.1"/>
    <property type="molecule type" value="Genomic_DNA"/>
</dbReference>
<keyword evidence="1" id="KW-0472">Membrane</keyword>
<dbReference type="OrthoDB" id="9990873at2"/>
<dbReference type="Proteomes" id="UP000522688">
    <property type="component" value="Unassembled WGS sequence"/>
</dbReference>
<reference evidence="2 4" key="1">
    <citation type="submission" date="2019-07" db="EMBL/GenBank/DDBJ databases">
        <title>Whole genome shotgun sequence of Frigoribacterium faeni NBRC 103066.</title>
        <authorList>
            <person name="Hosoyama A."/>
            <person name="Uohara A."/>
            <person name="Ohji S."/>
            <person name="Ichikawa N."/>
        </authorList>
    </citation>
    <scope>NUCLEOTIDE SEQUENCE [LARGE SCALE GENOMIC DNA]</scope>
    <source>
        <strain evidence="2 4">NBRC 103066</strain>
    </source>
</reference>
<protein>
    <submittedName>
        <fullName evidence="3">Uncharacterized protein</fullName>
    </submittedName>
</protein>
<evidence type="ECO:0000313" key="5">
    <source>
        <dbReference type="Proteomes" id="UP000522688"/>
    </source>
</evidence>
<evidence type="ECO:0000313" key="2">
    <source>
        <dbReference type="EMBL" id="GEK82226.1"/>
    </source>
</evidence>
<comment type="caution">
    <text evidence="3">The sequence shown here is derived from an EMBL/GenBank/DDBJ whole genome shotgun (WGS) entry which is preliminary data.</text>
</comment>